<feature type="region of interest" description="Disordered" evidence="1">
    <location>
        <begin position="266"/>
        <end position="297"/>
    </location>
</feature>
<gene>
    <name evidence="2" type="ORF">DC041_0000456</name>
</gene>
<comment type="caution">
    <text evidence="2">The sequence shown here is derived from an EMBL/GenBank/DDBJ whole genome shotgun (WGS) entry which is preliminary data.</text>
</comment>
<reference evidence="2 3" key="1">
    <citation type="journal article" date="2019" name="PLoS Pathog.">
        <title>Genome sequence of the bovine parasite Schistosoma bovis Tanzania.</title>
        <authorList>
            <person name="Oey H."/>
            <person name="Zakrzewski M."/>
            <person name="Gobert G."/>
            <person name="Gravermann K."/>
            <person name="Stoye J."/>
            <person name="Jones M."/>
            <person name="Mcmanus D."/>
            <person name="Krause L."/>
        </authorList>
    </citation>
    <scope>NUCLEOTIDE SEQUENCE [LARGE SCALE GENOMIC DNA]</scope>
    <source>
        <strain evidence="2 3">TAN1997</strain>
    </source>
</reference>
<evidence type="ECO:0000313" key="3">
    <source>
        <dbReference type="Proteomes" id="UP000290809"/>
    </source>
</evidence>
<sequence>PNSYLSYGGYHKSHKLDPLHESLTITTTMNNFSLNTINYTKQPSPIYQHSINDFNHSTLICSTNRNHSIQSNNNDSMIYSKDHNGILLKSERYSLKRPRPVSPSSFPSSPAKNSYHLHSSSSPPLLISGIPFSNNSNSSNNNTNTTTTNNNNTRISQIHPQIRRPSDSTLLTNGNISSLISNNPVSSTCANINNNTSSAFYTFSMHDNTSALSRSLQCANIINTPTNATITSNTTATTSMVISTSNSLLPHSSPNSLVSRSIKNDQDQSMLHHHHHHHFHSDQSLFQRQHQEGEEEE</sequence>
<feature type="non-terminal residue" evidence="2">
    <location>
        <position position="1"/>
    </location>
</feature>
<feature type="compositionally biased region" description="Low complexity" evidence="1">
    <location>
        <begin position="102"/>
        <end position="153"/>
    </location>
</feature>
<accession>A0A430Q0C6</accession>
<keyword evidence="3" id="KW-1185">Reference proteome</keyword>
<evidence type="ECO:0000313" key="2">
    <source>
        <dbReference type="EMBL" id="RTG81095.1"/>
    </source>
</evidence>
<feature type="region of interest" description="Disordered" evidence="1">
    <location>
        <begin position="92"/>
        <end position="168"/>
    </location>
</feature>
<organism evidence="2 3">
    <name type="scientific">Schistosoma bovis</name>
    <name type="common">Blood fluke</name>
    <dbReference type="NCBI Taxonomy" id="6184"/>
    <lineage>
        <taxon>Eukaryota</taxon>
        <taxon>Metazoa</taxon>
        <taxon>Spiralia</taxon>
        <taxon>Lophotrochozoa</taxon>
        <taxon>Platyhelminthes</taxon>
        <taxon>Trematoda</taxon>
        <taxon>Digenea</taxon>
        <taxon>Strigeidida</taxon>
        <taxon>Schistosomatoidea</taxon>
        <taxon>Schistosomatidae</taxon>
        <taxon>Schistosoma</taxon>
    </lineage>
</organism>
<protein>
    <submittedName>
        <fullName evidence="2">Uncharacterized protein</fullName>
    </submittedName>
</protein>
<proteinExistence type="predicted"/>
<evidence type="ECO:0000256" key="1">
    <source>
        <dbReference type="SAM" id="MobiDB-lite"/>
    </source>
</evidence>
<name>A0A430Q0C6_SCHBO</name>
<dbReference type="EMBL" id="QMKO01003611">
    <property type="protein sequence ID" value="RTG81095.1"/>
    <property type="molecule type" value="Genomic_DNA"/>
</dbReference>
<dbReference type="Proteomes" id="UP000290809">
    <property type="component" value="Unassembled WGS sequence"/>
</dbReference>
<dbReference type="AlphaFoldDB" id="A0A430Q0C6"/>